<dbReference type="SMART" id="SM00943">
    <property type="entry name" value="Prim-Pol"/>
    <property type="match status" value="1"/>
</dbReference>
<feature type="transmembrane region" description="Helical" evidence="2">
    <location>
        <begin position="348"/>
        <end position="364"/>
    </location>
</feature>
<dbReference type="SUPFAM" id="SSF56747">
    <property type="entry name" value="Prim-pol domain"/>
    <property type="match status" value="1"/>
</dbReference>
<reference evidence="4" key="1">
    <citation type="submission" date="2017-12" db="EMBL/GenBank/DDBJ databases">
        <authorList>
            <person name="Martens C."/>
            <person name="Dahlstrom E."/>
            <person name="Barbian K."/>
            <person name="Sykora L."/>
            <person name="Ricklefs S."/>
            <person name="Bruno D."/>
            <person name="Anzick I."/>
            <person name="Myles I."/>
            <person name="Datta S.K."/>
        </authorList>
    </citation>
    <scope>NUCLEOTIDE SEQUENCE</scope>
    <source>
        <strain evidence="4">AD2</strain>
        <plasmid evidence="4">p1-AD2</plasmid>
    </source>
</reference>
<evidence type="ECO:0000256" key="2">
    <source>
        <dbReference type="SAM" id="Phobius"/>
    </source>
</evidence>
<geneLocation type="plasmid" evidence="4">
    <name>p1-AD2</name>
</geneLocation>
<feature type="region of interest" description="Disordered" evidence="1">
    <location>
        <begin position="275"/>
        <end position="297"/>
    </location>
</feature>
<gene>
    <name evidence="4" type="ORF">RADP37_04849</name>
</gene>
<keyword evidence="4" id="KW-0614">Plasmid</keyword>
<organism evidence="4">
    <name type="scientific">Roseomonas mucosa</name>
    <dbReference type="NCBI Taxonomy" id="207340"/>
    <lineage>
        <taxon>Bacteria</taxon>
        <taxon>Pseudomonadati</taxon>
        <taxon>Pseudomonadota</taxon>
        <taxon>Alphaproteobacteria</taxon>
        <taxon>Acetobacterales</taxon>
        <taxon>Roseomonadaceae</taxon>
        <taxon>Roseomonas</taxon>
    </lineage>
</organism>
<keyword evidence="2" id="KW-1133">Transmembrane helix</keyword>
<feature type="domain" description="DNA primase/polymerase bifunctional N-terminal" evidence="3">
    <location>
        <begin position="21"/>
        <end position="169"/>
    </location>
</feature>
<dbReference type="Pfam" id="PF09250">
    <property type="entry name" value="Prim-Pol"/>
    <property type="match status" value="1"/>
</dbReference>
<keyword evidence="2" id="KW-0472">Membrane</keyword>
<dbReference type="EMBL" id="CP025188">
    <property type="protein sequence ID" value="AWV20346.1"/>
    <property type="molecule type" value="Genomic_DNA"/>
</dbReference>
<sequence length="388" mass="41459">MTSWKEYLARQKAGARDNPMAEAAVALGLPVFPCGADKKPLTMHGFKDATTDPARIRTMFSNPAAAMIGVPTGEQTGVVVIDVDRKENRQGGQWLDANSHRMPQTRTIRTGSGGLHIYLLHPGQRVKNSNDKIAPGIDVRGDGGYVIVPPSPGYSVADDAPFAEMPDWIVATLCPPEPVATPVPPRAPRTPTSQGGTPYGLKALDDECQAIDRAGFGSQESTLNAAGLKIGALVAGGELEHGPALAALLSSARSMPSQPGKKPWSPQELERKARRAFEDGMRQPRTAPDRPRDEPEVHPAAGFLARIAERAKKRPQQALPVDPGIMDVDGVLKLFIDHCERTAMSSQPFLALAAGITLVGVLAGRRYRTTTDLRTNCPSSEHSAQLAA</sequence>
<dbReference type="RefSeq" id="WP_168550288.1">
    <property type="nucleotide sequence ID" value="NZ_CP025188.1"/>
</dbReference>
<accession>A0A4Y1MQU7</accession>
<evidence type="ECO:0000256" key="1">
    <source>
        <dbReference type="SAM" id="MobiDB-lite"/>
    </source>
</evidence>
<dbReference type="AlphaFoldDB" id="A0A4Y1MQU7"/>
<evidence type="ECO:0000259" key="3">
    <source>
        <dbReference type="SMART" id="SM00943"/>
    </source>
</evidence>
<evidence type="ECO:0000313" key="4">
    <source>
        <dbReference type="EMBL" id="AWV20346.1"/>
    </source>
</evidence>
<keyword evidence="2" id="KW-0812">Transmembrane</keyword>
<protein>
    <submittedName>
        <fullName evidence="4">Putative membrane associated protein</fullName>
    </submittedName>
</protein>
<dbReference type="InterPro" id="IPR015330">
    <property type="entry name" value="DNA_primase/pol_bifunc_N"/>
</dbReference>
<name>A0A4Y1MQU7_9PROT</name>
<dbReference type="CDD" id="cd04859">
    <property type="entry name" value="Prim_Pol"/>
    <property type="match status" value="1"/>
</dbReference>
<proteinExistence type="predicted"/>